<feature type="domain" description="Major facilitator superfamily (MFS) profile" evidence="8">
    <location>
        <begin position="125"/>
        <end position="253"/>
    </location>
</feature>
<dbReference type="PROSITE" id="PS50850">
    <property type="entry name" value="MFS"/>
    <property type="match status" value="1"/>
</dbReference>
<dbReference type="SUPFAM" id="SSF103473">
    <property type="entry name" value="MFS general substrate transporter"/>
    <property type="match status" value="1"/>
</dbReference>
<dbReference type="Pfam" id="PF07690">
    <property type="entry name" value="MFS_1"/>
    <property type="match status" value="1"/>
</dbReference>
<gene>
    <name evidence="9" type="ORF">PPNO1_LOCUS8882</name>
</gene>
<evidence type="ECO:0000256" key="1">
    <source>
        <dbReference type="ARBA" id="ARBA00004141"/>
    </source>
</evidence>
<dbReference type="Proteomes" id="UP000838763">
    <property type="component" value="Unassembled WGS sequence"/>
</dbReference>
<proteinExistence type="inferred from homology"/>
<feature type="transmembrane region" description="Helical" evidence="7">
    <location>
        <begin position="203"/>
        <end position="223"/>
    </location>
</feature>
<evidence type="ECO:0000256" key="2">
    <source>
        <dbReference type="ARBA" id="ARBA00008335"/>
    </source>
</evidence>
<evidence type="ECO:0000313" key="10">
    <source>
        <dbReference type="Proteomes" id="UP000838763"/>
    </source>
</evidence>
<accession>A0A9P1HB64</accession>
<evidence type="ECO:0000256" key="6">
    <source>
        <dbReference type="SAM" id="MobiDB-lite"/>
    </source>
</evidence>
<name>A0A9P1HB64_9PEZI</name>
<dbReference type="InterPro" id="IPR020846">
    <property type="entry name" value="MFS_dom"/>
</dbReference>
<comment type="subcellular location">
    <subcellularLocation>
        <location evidence="1">Membrane</location>
        <topology evidence="1">Multi-pass membrane protein</topology>
    </subcellularLocation>
</comment>
<dbReference type="InterPro" id="IPR011701">
    <property type="entry name" value="MFS"/>
</dbReference>
<protein>
    <recommendedName>
        <fullName evidence="8">Major facilitator superfamily (MFS) profile domain-containing protein</fullName>
    </recommendedName>
</protein>
<dbReference type="AlphaFoldDB" id="A0A9P1HB64"/>
<keyword evidence="4 7" id="KW-1133">Transmembrane helix</keyword>
<dbReference type="OrthoDB" id="5296287at2759"/>
<feature type="transmembrane region" description="Helical" evidence="7">
    <location>
        <begin position="173"/>
        <end position="197"/>
    </location>
</feature>
<evidence type="ECO:0000256" key="7">
    <source>
        <dbReference type="SAM" id="Phobius"/>
    </source>
</evidence>
<dbReference type="GO" id="GO:0016020">
    <property type="term" value="C:membrane"/>
    <property type="evidence" value="ECO:0007669"/>
    <property type="project" value="UniProtKB-SubCell"/>
</dbReference>
<evidence type="ECO:0000256" key="5">
    <source>
        <dbReference type="ARBA" id="ARBA00023136"/>
    </source>
</evidence>
<dbReference type="Gene3D" id="1.20.1720.10">
    <property type="entry name" value="Multidrug resistance protein D"/>
    <property type="match status" value="1"/>
</dbReference>
<organism evidence="9 10">
    <name type="scientific">Parascedosporium putredinis</name>
    <dbReference type="NCBI Taxonomy" id="1442378"/>
    <lineage>
        <taxon>Eukaryota</taxon>
        <taxon>Fungi</taxon>
        <taxon>Dikarya</taxon>
        <taxon>Ascomycota</taxon>
        <taxon>Pezizomycotina</taxon>
        <taxon>Sordariomycetes</taxon>
        <taxon>Hypocreomycetidae</taxon>
        <taxon>Microascales</taxon>
        <taxon>Microascaceae</taxon>
        <taxon>Parascedosporium</taxon>
    </lineage>
</organism>
<evidence type="ECO:0000256" key="4">
    <source>
        <dbReference type="ARBA" id="ARBA00022989"/>
    </source>
</evidence>
<evidence type="ECO:0000256" key="3">
    <source>
        <dbReference type="ARBA" id="ARBA00022692"/>
    </source>
</evidence>
<evidence type="ECO:0000313" key="9">
    <source>
        <dbReference type="EMBL" id="CAI4219315.1"/>
    </source>
</evidence>
<feature type="compositionally biased region" description="Low complexity" evidence="6">
    <location>
        <begin position="1"/>
        <end position="14"/>
    </location>
</feature>
<dbReference type="EMBL" id="CALLCH030000019">
    <property type="protein sequence ID" value="CAI4219315.1"/>
    <property type="molecule type" value="Genomic_DNA"/>
</dbReference>
<feature type="compositionally biased region" description="Basic and acidic residues" evidence="6">
    <location>
        <begin position="25"/>
        <end position="40"/>
    </location>
</feature>
<reference evidence="9" key="1">
    <citation type="submission" date="2022-11" db="EMBL/GenBank/DDBJ databases">
        <authorList>
            <person name="Scott C."/>
            <person name="Bruce N."/>
        </authorList>
    </citation>
    <scope>NUCLEOTIDE SEQUENCE</scope>
</reference>
<keyword evidence="3 7" id="KW-0812">Transmembrane</keyword>
<comment type="similarity">
    <text evidence="2">Belongs to the major facilitator superfamily.</text>
</comment>
<dbReference type="PANTHER" id="PTHR23502:SF68">
    <property type="entry name" value="MULTIDRUG TRANSPORTER, PUTATIVE (AFU_ORTHOLOGUE AFUA_3G01120)-RELATED"/>
    <property type="match status" value="1"/>
</dbReference>
<keyword evidence="10" id="KW-1185">Reference proteome</keyword>
<evidence type="ECO:0000259" key="8">
    <source>
        <dbReference type="PROSITE" id="PS50850"/>
    </source>
</evidence>
<dbReference type="GO" id="GO:0022857">
    <property type="term" value="F:transmembrane transporter activity"/>
    <property type="evidence" value="ECO:0007669"/>
    <property type="project" value="InterPro"/>
</dbReference>
<dbReference type="InterPro" id="IPR036259">
    <property type="entry name" value="MFS_trans_sf"/>
</dbReference>
<keyword evidence="5 7" id="KW-0472">Membrane</keyword>
<comment type="caution">
    <text evidence="9">The sequence shown here is derived from an EMBL/GenBank/DDBJ whole genome shotgun (WGS) entry which is preliminary data.</text>
</comment>
<feature type="region of interest" description="Disordered" evidence="6">
    <location>
        <begin position="1"/>
        <end position="101"/>
    </location>
</feature>
<dbReference type="PANTHER" id="PTHR23502">
    <property type="entry name" value="MAJOR FACILITATOR SUPERFAMILY"/>
    <property type="match status" value="1"/>
</dbReference>
<sequence>MPPKTTRPTRRPSTAGTLSSNEPTLAERTELALAEGHDADIPSNIGYVLDESGEKRRRQSISAQRRASLQHRTSTSSAVAPAGSEDQDAAEADPEKGVSDGEVADENIVWWDGPEDPENPANWPSWKKVVMCGFVSGFTFITPWLHSRLTSSIAMFAPGVPQIMVEFESRSPLLASFVVSVYVLGFAAGPLAFAPLSEIYGRLWVYFASLILFGVFIIACALAPSLSTLIAFRFLSGVFGACPSPTAPVPSPT</sequence>